<protein>
    <submittedName>
        <fullName evidence="1">IS4 family transposase</fullName>
    </submittedName>
</protein>
<accession>A0A183TTH0</accession>
<name>A0A183TTH0_SCHSO</name>
<proteinExistence type="predicted"/>
<reference evidence="1" key="1">
    <citation type="submission" date="2016-06" db="UniProtKB">
        <authorList>
            <consortium name="WormBaseParasite"/>
        </authorList>
    </citation>
    <scope>IDENTIFICATION</scope>
</reference>
<evidence type="ECO:0000313" key="1">
    <source>
        <dbReference type="WBParaSite" id="SSLN_0002050201-mRNA-1"/>
    </source>
</evidence>
<dbReference type="AlphaFoldDB" id="A0A183TTH0"/>
<dbReference type="WBParaSite" id="SSLN_0002050201-mRNA-1">
    <property type="protein sequence ID" value="SSLN_0002050201-mRNA-1"/>
    <property type="gene ID" value="SSLN_0002050201"/>
</dbReference>
<organism evidence="1">
    <name type="scientific">Schistocephalus solidus</name>
    <name type="common">Tapeworm</name>
    <dbReference type="NCBI Taxonomy" id="70667"/>
    <lineage>
        <taxon>Eukaryota</taxon>
        <taxon>Metazoa</taxon>
        <taxon>Spiralia</taxon>
        <taxon>Lophotrochozoa</taxon>
        <taxon>Platyhelminthes</taxon>
        <taxon>Cestoda</taxon>
        <taxon>Eucestoda</taxon>
        <taxon>Diphyllobothriidea</taxon>
        <taxon>Diphyllobothriidae</taxon>
        <taxon>Schistocephalus</taxon>
    </lineage>
</organism>
<sequence length="117" mass="13582">LPQDSQQVLQLLDNLHAKGVLSEELLDCNNLLHHLNSKTNPIRALRARRQAIIAALEKYFDTNPLGQKIAQHIVKAKEILAESLLFWLLFQLIQPILVRQRLRKRLADYIKNVQEED</sequence>